<dbReference type="CDD" id="cd12085">
    <property type="entry name" value="DD_cGKI-alpha"/>
    <property type="match status" value="1"/>
</dbReference>
<accession>A0A0P4WR74</accession>
<evidence type="ECO:0000256" key="1">
    <source>
        <dbReference type="SAM" id="Coils"/>
    </source>
</evidence>
<proteinExistence type="predicted"/>
<dbReference type="Gene3D" id="1.20.5.490">
    <property type="entry name" value="Single helix bin"/>
    <property type="match status" value="1"/>
</dbReference>
<organism evidence="4">
    <name type="scientific">Scylla olivacea</name>
    <name type="common">Orange mud crab</name>
    <name type="synonym">Cancer olivacea</name>
    <dbReference type="NCBI Taxonomy" id="85551"/>
    <lineage>
        <taxon>Eukaryota</taxon>
        <taxon>Metazoa</taxon>
        <taxon>Ecdysozoa</taxon>
        <taxon>Arthropoda</taxon>
        <taxon>Crustacea</taxon>
        <taxon>Multicrustacea</taxon>
        <taxon>Malacostraca</taxon>
        <taxon>Eumalacostraca</taxon>
        <taxon>Eucarida</taxon>
        <taxon>Decapoda</taxon>
        <taxon>Pleocyemata</taxon>
        <taxon>Brachyura</taxon>
        <taxon>Eubrachyura</taxon>
        <taxon>Portunoidea</taxon>
        <taxon>Portunidae</taxon>
        <taxon>Portuninae</taxon>
        <taxon>Scylla</taxon>
    </lineage>
</organism>
<dbReference type="Pfam" id="PF16808">
    <property type="entry name" value="PKcGMP_CC"/>
    <property type="match status" value="1"/>
</dbReference>
<dbReference type="InterPro" id="IPR031831">
    <property type="entry name" value="PKcGMP_CC"/>
</dbReference>
<feature type="region of interest" description="Disordered" evidence="2">
    <location>
        <begin position="67"/>
        <end position="87"/>
    </location>
</feature>
<keyword evidence="1" id="KW-0175">Coiled coil</keyword>
<feature type="coiled-coil region" evidence="1">
    <location>
        <begin position="28"/>
        <end position="55"/>
    </location>
</feature>
<evidence type="ECO:0000313" key="4">
    <source>
        <dbReference type="EMBL" id="JAI66903.1"/>
    </source>
</evidence>
<reference evidence="4" key="1">
    <citation type="submission" date="2015-09" db="EMBL/GenBank/DDBJ databases">
        <title>Scylla olivacea transcriptome.</title>
        <authorList>
            <person name="Ikhwanuddin M."/>
        </authorList>
    </citation>
    <scope>NUCLEOTIDE SEQUENCE</scope>
</reference>
<sequence length="112" mass="12587">MPLPLNGVEQRAATPRANMGSLEMLEILAKKDDLIKDLEKKLKVKDDEITELRSQLDKFQSVIPYSAVSSPKDQPRKTRAQGISAEPQALRTIQELSELSQTTFPEVAKLQR</sequence>
<dbReference type="AlphaFoldDB" id="A0A0P4WR74"/>
<evidence type="ECO:0000259" key="3">
    <source>
        <dbReference type="Pfam" id="PF16808"/>
    </source>
</evidence>
<dbReference type="EMBL" id="GDRN01044796">
    <property type="protein sequence ID" value="JAI66903.1"/>
    <property type="molecule type" value="Transcribed_RNA"/>
</dbReference>
<feature type="domain" description="cGMP-dependent protein kinase N-terminal coiled-coil" evidence="3">
    <location>
        <begin position="26"/>
        <end position="60"/>
    </location>
</feature>
<name>A0A0P4WR74_SCYOL</name>
<evidence type="ECO:0000256" key="2">
    <source>
        <dbReference type="SAM" id="MobiDB-lite"/>
    </source>
</evidence>
<protein>
    <recommendedName>
        <fullName evidence="3">cGMP-dependent protein kinase N-terminal coiled-coil domain-containing protein</fullName>
    </recommendedName>
</protein>